<keyword evidence="6" id="KW-1185">Reference proteome</keyword>
<evidence type="ECO:0000259" key="3">
    <source>
        <dbReference type="Pfam" id="PF00501"/>
    </source>
</evidence>
<evidence type="ECO:0000313" key="5">
    <source>
        <dbReference type="EMBL" id="MCJ8500416.1"/>
    </source>
</evidence>
<proteinExistence type="inferred from homology"/>
<dbReference type="InterPro" id="IPR020845">
    <property type="entry name" value="AMP-binding_CS"/>
</dbReference>
<dbReference type="Pfam" id="PF00501">
    <property type="entry name" value="AMP-binding"/>
    <property type="match status" value="1"/>
</dbReference>
<dbReference type="Pfam" id="PF13193">
    <property type="entry name" value="AMP-binding_C"/>
    <property type="match status" value="1"/>
</dbReference>
<feature type="domain" description="AMP-dependent synthetase/ligase" evidence="3">
    <location>
        <begin position="39"/>
        <end position="428"/>
    </location>
</feature>
<dbReference type="Proteomes" id="UP001165427">
    <property type="component" value="Unassembled WGS sequence"/>
</dbReference>
<dbReference type="GO" id="GO:0016877">
    <property type="term" value="F:ligase activity, forming carbon-sulfur bonds"/>
    <property type="evidence" value="ECO:0007669"/>
    <property type="project" value="UniProtKB-ARBA"/>
</dbReference>
<dbReference type="CDD" id="cd05936">
    <property type="entry name" value="FC-FACS_FadD_like"/>
    <property type="match status" value="1"/>
</dbReference>
<sequence>MRSKDPYTSKPWLKFYPEDVPATIEESEIPAVSVPELLDQTARKYPRKAALIFYGKKLTYNDLVDQVDRFATALAGLGVKKNDTVAIYLLNSPQFVISYFGALKAGAKVTPVSPVYTSKEVKHQLLDSEAHTVVCEDMLYANVERTGVPLDNIILSNLGDYLPFWKRSFAKKMISKAYEGLQPPSAEEIKRLGLHVFKELLKSNPPKPPEVTIDPKTDIAALPYTGGTTGLPKAAMLTHFNMVATQHLGKAWWPFIEEGKETVIAFLPLFHIYGQAVLMLTGLTQGQTLVLFTTPDLDEILTAVERYQASSFYGVPTLYEYLKEYDKTSRVNWKRLKVIVCGADSLHDTTCEGWERRTGTKILEGFGMTECTSLSHSNPYTRPKKGSFGVPIPGVDAAVIDMEDHQFKPVNEEGEMVLAGPNVMLGYWKRPDADAETFVEIDGKRWMRTGDMVRMDDEGYFHFFDRKRDLIKHKGYSVFARHVEEVLYTHPQVKAAGVVGVPDPKVGQIIKAYVVLQGEARGKLSEEEIIEFCRNNLAHYKVPGIVEFRGELPKTDVGKVSRRELRDEAEGRI</sequence>
<dbReference type="EMBL" id="JALJRB010000006">
    <property type="protein sequence ID" value="MCJ8500416.1"/>
    <property type="molecule type" value="Genomic_DNA"/>
</dbReference>
<dbReference type="AlphaFoldDB" id="A0AA41UKG3"/>
<dbReference type="PROSITE" id="PS00455">
    <property type="entry name" value="AMP_BINDING"/>
    <property type="match status" value="1"/>
</dbReference>
<dbReference type="PANTHER" id="PTHR43767">
    <property type="entry name" value="LONG-CHAIN-FATTY-ACID--COA LIGASE"/>
    <property type="match status" value="1"/>
</dbReference>
<keyword evidence="2 5" id="KW-0436">Ligase</keyword>
<name>A0AA41UKG3_9BACT</name>
<dbReference type="Gene3D" id="3.30.300.30">
    <property type="match status" value="1"/>
</dbReference>
<dbReference type="InterPro" id="IPR050237">
    <property type="entry name" value="ATP-dep_AMP-bd_enzyme"/>
</dbReference>
<dbReference type="SUPFAM" id="SSF56801">
    <property type="entry name" value="Acetyl-CoA synthetase-like"/>
    <property type="match status" value="1"/>
</dbReference>
<dbReference type="InterPro" id="IPR025110">
    <property type="entry name" value="AMP-bd_C"/>
</dbReference>
<evidence type="ECO:0000313" key="6">
    <source>
        <dbReference type="Proteomes" id="UP001165427"/>
    </source>
</evidence>
<dbReference type="FunFam" id="3.30.300.30:FF:000008">
    <property type="entry name" value="2,3-dihydroxybenzoate-AMP ligase"/>
    <property type="match status" value="1"/>
</dbReference>
<dbReference type="PANTHER" id="PTHR43767:SF12">
    <property type="entry name" value="AMP-DEPENDENT SYNTHETASE AND LIGASE"/>
    <property type="match status" value="1"/>
</dbReference>
<evidence type="ECO:0000256" key="1">
    <source>
        <dbReference type="ARBA" id="ARBA00006432"/>
    </source>
</evidence>
<dbReference type="InterPro" id="IPR042099">
    <property type="entry name" value="ANL_N_sf"/>
</dbReference>
<feature type="domain" description="AMP-binding enzyme C-terminal" evidence="4">
    <location>
        <begin position="483"/>
        <end position="559"/>
    </location>
</feature>
<evidence type="ECO:0000259" key="4">
    <source>
        <dbReference type="Pfam" id="PF13193"/>
    </source>
</evidence>
<comment type="similarity">
    <text evidence="1">Belongs to the ATP-dependent AMP-binding enzyme family.</text>
</comment>
<dbReference type="InterPro" id="IPR000873">
    <property type="entry name" value="AMP-dep_synth/lig_dom"/>
</dbReference>
<organism evidence="5 6">
    <name type="scientific">Desulfatitalea alkaliphila</name>
    <dbReference type="NCBI Taxonomy" id="2929485"/>
    <lineage>
        <taxon>Bacteria</taxon>
        <taxon>Pseudomonadati</taxon>
        <taxon>Thermodesulfobacteriota</taxon>
        <taxon>Desulfobacteria</taxon>
        <taxon>Desulfobacterales</taxon>
        <taxon>Desulfosarcinaceae</taxon>
        <taxon>Desulfatitalea</taxon>
    </lineage>
</organism>
<dbReference type="Gene3D" id="3.40.50.12780">
    <property type="entry name" value="N-terminal domain of ligase-like"/>
    <property type="match status" value="1"/>
</dbReference>
<dbReference type="InterPro" id="IPR045851">
    <property type="entry name" value="AMP-bd_C_sf"/>
</dbReference>
<reference evidence="5" key="1">
    <citation type="submission" date="2022-04" db="EMBL/GenBank/DDBJ databases">
        <title>Desulfatitalea alkaliphila sp. nov., a novel anaerobic sulfate-reducing bacterium isolated from terrestrial mud volcano, Taman Peninsula, Russia.</title>
        <authorList>
            <person name="Khomyakova M.A."/>
            <person name="Merkel A.Y."/>
            <person name="Slobodkin A.I."/>
        </authorList>
    </citation>
    <scope>NUCLEOTIDE SEQUENCE</scope>
    <source>
        <strain evidence="5">M08but</strain>
    </source>
</reference>
<evidence type="ECO:0000256" key="2">
    <source>
        <dbReference type="ARBA" id="ARBA00022598"/>
    </source>
</evidence>
<comment type="caution">
    <text evidence="5">The sequence shown here is derived from an EMBL/GenBank/DDBJ whole genome shotgun (WGS) entry which is preliminary data.</text>
</comment>
<protein>
    <submittedName>
        <fullName evidence="5">Long-chain fatty acid--CoA ligase</fullName>
    </submittedName>
</protein>
<dbReference type="RefSeq" id="WP_246904726.1">
    <property type="nucleotide sequence ID" value="NZ_JALJRB010000006.1"/>
</dbReference>
<accession>A0AA41UKG3</accession>
<gene>
    <name evidence="5" type="ORF">MRX98_07510</name>
</gene>